<reference evidence="1" key="1">
    <citation type="submission" date="2018-05" db="EMBL/GenBank/DDBJ databases">
        <authorList>
            <person name="Lanie J.A."/>
            <person name="Ng W.-L."/>
            <person name="Kazmierczak K.M."/>
            <person name="Andrzejewski T.M."/>
            <person name="Davidsen T.M."/>
            <person name="Wayne K.J."/>
            <person name="Tettelin H."/>
            <person name="Glass J.I."/>
            <person name="Rusch D."/>
            <person name="Podicherti R."/>
            <person name="Tsui H.-C.T."/>
            <person name="Winkler M.E."/>
        </authorList>
    </citation>
    <scope>NUCLEOTIDE SEQUENCE</scope>
</reference>
<dbReference type="AlphaFoldDB" id="A0A381ZH17"/>
<protein>
    <recommendedName>
        <fullName evidence="2">MnmG N-terminal domain-containing protein</fullName>
    </recommendedName>
</protein>
<name>A0A381ZH17_9ZZZZ</name>
<accession>A0A381ZH17</accession>
<evidence type="ECO:0000313" key="1">
    <source>
        <dbReference type="EMBL" id="SVA88489.1"/>
    </source>
</evidence>
<dbReference type="EMBL" id="UINC01021280">
    <property type="protein sequence ID" value="SVA88489.1"/>
    <property type="molecule type" value="Genomic_DNA"/>
</dbReference>
<organism evidence="1">
    <name type="scientific">marine metagenome</name>
    <dbReference type="NCBI Taxonomy" id="408172"/>
    <lineage>
        <taxon>unclassified sequences</taxon>
        <taxon>metagenomes</taxon>
        <taxon>ecological metagenomes</taxon>
    </lineage>
</organism>
<gene>
    <name evidence="1" type="ORF">METZ01_LOCUS141343</name>
</gene>
<evidence type="ECO:0008006" key="2">
    <source>
        <dbReference type="Google" id="ProtNLM"/>
    </source>
</evidence>
<feature type="non-terminal residue" evidence="1">
    <location>
        <position position="73"/>
    </location>
</feature>
<proteinExistence type="predicted"/>
<sequence length="73" mass="7853">MPMNLSSLSEARHVVGICGGAVGGSEAAALVAKTGSIAVVFEQNIRPYGKIEDGLPRWHSKLRNKEYAKIDEK</sequence>